<dbReference type="InterPro" id="IPR029069">
    <property type="entry name" value="HotDog_dom_sf"/>
</dbReference>
<gene>
    <name evidence="1" type="ORF">KPC_2369</name>
</gene>
<dbReference type="Proteomes" id="UP000245974">
    <property type="component" value="Unassembled WGS sequence"/>
</dbReference>
<dbReference type="GO" id="GO:0019171">
    <property type="term" value="F:(3R)-hydroxyacyl-[acyl-carrier-protein] dehydratase activity"/>
    <property type="evidence" value="ECO:0007669"/>
    <property type="project" value="TreeGrafter"/>
</dbReference>
<accession>A0A2U3N0J3</accession>
<dbReference type="PANTHER" id="PTHR28152">
    <property type="entry name" value="HYDROXYACYL-THIOESTER DEHYDRATASE TYPE 2, MITOCHONDRIAL"/>
    <property type="match status" value="1"/>
</dbReference>
<organism evidence="1 2">
    <name type="scientific">Acinetobacter stercoris</name>
    <dbReference type="NCBI Taxonomy" id="2126983"/>
    <lineage>
        <taxon>Bacteria</taxon>
        <taxon>Pseudomonadati</taxon>
        <taxon>Pseudomonadota</taxon>
        <taxon>Gammaproteobacteria</taxon>
        <taxon>Moraxellales</taxon>
        <taxon>Moraxellaceae</taxon>
        <taxon>Acinetobacter</taxon>
    </lineage>
</organism>
<dbReference type="Gene3D" id="3.10.129.10">
    <property type="entry name" value="Hotdog Thioesterase"/>
    <property type="match status" value="2"/>
</dbReference>
<protein>
    <recommendedName>
        <fullName evidence="3">Acyl-CoA dehydrogenase</fullName>
    </recommendedName>
</protein>
<evidence type="ECO:0000313" key="1">
    <source>
        <dbReference type="EMBL" id="SPL71191.1"/>
    </source>
</evidence>
<dbReference type="EMBL" id="OOGT01000114">
    <property type="protein sequence ID" value="SPL71191.1"/>
    <property type="molecule type" value="Genomic_DNA"/>
</dbReference>
<dbReference type="PANTHER" id="PTHR28152:SF1">
    <property type="entry name" value="HYDROXYACYL-THIOESTER DEHYDRATASE TYPE 2, MITOCHONDRIAL"/>
    <property type="match status" value="1"/>
</dbReference>
<dbReference type="AlphaFoldDB" id="A0A2U3N0J3"/>
<dbReference type="OrthoDB" id="7183822at2"/>
<dbReference type="SUPFAM" id="SSF54637">
    <property type="entry name" value="Thioesterase/thiol ester dehydrase-isomerase"/>
    <property type="match status" value="1"/>
</dbReference>
<dbReference type="InParanoid" id="A0A2U3N0J3"/>
<sequence>MQNFDDWIGKKEIQTDFSNTRQVAMMQAILNQENKSPAELPHLYHWCYFLPITNQSELAEDGHPKKGGFLPPIPFPKRMWAGGRLQFLAPITINTNIRRESEIIKIEFKQGKSGNMYFVTVKHQIFAGDTLAIIEEHDIVYREASNQIHIKAQSPEKIQTQEYSYKKQFPVDSVTLFRYSAVTFNGHRIHYDRAFCTEVEGYPGLVVHGPLMATLLLHFFKQENPEKSILGFDFRAIRPVFDFNDFYICGDIQENQGKLWIEHADGQPAMQATITFKGE</sequence>
<reference evidence="2" key="1">
    <citation type="submission" date="2018-03" db="EMBL/GenBank/DDBJ databases">
        <authorList>
            <person name="Blom J."/>
        </authorList>
    </citation>
    <scope>NUCLEOTIDE SEQUENCE [LARGE SCALE GENOMIC DNA]</scope>
    <source>
        <strain evidence="2">KPC-SM-21</strain>
    </source>
</reference>
<dbReference type="InterPro" id="IPR052741">
    <property type="entry name" value="Mitochondrial_HTD2"/>
</dbReference>
<proteinExistence type="predicted"/>
<dbReference type="RefSeq" id="WP_121974631.1">
    <property type="nucleotide sequence ID" value="NZ_OOGT01000114.1"/>
</dbReference>
<keyword evidence="2" id="KW-1185">Reference proteome</keyword>
<evidence type="ECO:0000313" key="2">
    <source>
        <dbReference type="Proteomes" id="UP000245974"/>
    </source>
</evidence>
<evidence type="ECO:0008006" key="3">
    <source>
        <dbReference type="Google" id="ProtNLM"/>
    </source>
</evidence>
<name>A0A2U3N0J3_9GAMM</name>